<dbReference type="GO" id="GO:0046872">
    <property type="term" value="F:metal ion binding"/>
    <property type="evidence" value="ECO:0007669"/>
    <property type="project" value="UniProtKB-KW"/>
</dbReference>
<keyword evidence="3" id="KW-0479">Metal-binding</keyword>
<proteinExistence type="predicted"/>
<dbReference type="Gene3D" id="3.40.50.280">
    <property type="entry name" value="Cobalamin-binding domain"/>
    <property type="match status" value="1"/>
</dbReference>
<dbReference type="InterPro" id="IPR051198">
    <property type="entry name" value="BchE-like"/>
</dbReference>
<protein>
    <recommendedName>
        <fullName evidence="6">B12-binding domain-containing protein</fullName>
    </recommendedName>
</protein>
<evidence type="ECO:0000313" key="7">
    <source>
        <dbReference type="EMBL" id="AUX21555.1"/>
    </source>
</evidence>
<evidence type="ECO:0000256" key="5">
    <source>
        <dbReference type="ARBA" id="ARBA00023014"/>
    </source>
</evidence>
<dbReference type="EMBL" id="CP012670">
    <property type="protein sequence ID" value="AUX21555.1"/>
    <property type="molecule type" value="Genomic_DNA"/>
</dbReference>
<comment type="cofactor">
    <cofactor evidence="1">
        <name>[4Fe-4S] cluster</name>
        <dbReference type="ChEBI" id="CHEBI:49883"/>
    </cofactor>
</comment>
<sequence length="563" mass="64891">MGFDLLLLHAPSVYDFRERDDILFAYLSNSDSVHVSPIFEMPPVGVLAIKQHMNRCGLTSEFFNVASQMRRDPSFDVEEFFRRAPPARCVGIDLHWLAHAHGALELARIYKEIHPSAKVVLGGIASTYYHEQLIQYPQVDLVMRGYDTLAPLEAMLRAGDDEDALSRVPNLTWKRRGEARVNEMTYVPATYSAAVDWRDVFAGRRDGIVPYNLVIPQAGCEYSCTWCGGSRYFFRKYMGLKRRVQKTPELLKLELESIAASRTRAHTVTMIDFWHETPSLLRAAEDVFVDANIDRVHFSLHRLPAVEKGRRMGALTKAVIELSPDSHDMDVAKASGRGAYTMQQMEDFIDALVDDIYSFEIYFLIGLPRQTVASVWGTVDYCEHLLRKYQGRRVTPYICPMLPFLDPGSEIYDDPERFGYRIFHRTIEEHRRALLSFNWKHRLNFETEHMSRDDLVDVSYGAVRALTLLKKEYKALPGGVARWIVERIDHTRELLGAIDAFQAMAEGAPKEAMGREVRRRVLQYNREQLRSVSSQQRPADFGFADRQWFDTDEAFERVMRRGR</sequence>
<dbReference type="SMART" id="SM00729">
    <property type="entry name" value="Elp3"/>
    <property type="match status" value="1"/>
</dbReference>
<dbReference type="OrthoDB" id="9801424at2"/>
<keyword evidence="5" id="KW-0411">Iron-sulfur</keyword>
<dbReference type="SFLD" id="SFLDG01082">
    <property type="entry name" value="B12-binding_domain_containing"/>
    <property type="match status" value="1"/>
</dbReference>
<keyword evidence="2" id="KW-0949">S-adenosyl-L-methionine</keyword>
<evidence type="ECO:0000256" key="1">
    <source>
        <dbReference type="ARBA" id="ARBA00001966"/>
    </source>
</evidence>
<evidence type="ECO:0000256" key="3">
    <source>
        <dbReference type="ARBA" id="ARBA00022723"/>
    </source>
</evidence>
<dbReference type="AlphaFoldDB" id="A0A4P2PXF9"/>
<dbReference type="GO" id="GO:0031419">
    <property type="term" value="F:cobalamin binding"/>
    <property type="evidence" value="ECO:0007669"/>
    <property type="project" value="InterPro"/>
</dbReference>
<dbReference type="RefSeq" id="WP_129346859.1">
    <property type="nucleotide sequence ID" value="NZ_CP012670.1"/>
</dbReference>
<evidence type="ECO:0000256" key="2">
    <source>
        <dbReference type="ARBA" id="ARBA00022691"/>
    </source>
</evidence>
<dbReference type="SUPFAM" id="SSF102114">
    <property type="entry name" value="Radical SAM enzymes"/>
    <property type="match status" value="1"/>
</dbReference>
<reference evidence="7 8" key="1">
    <citation type="submission" date="2015-09" db="EMBL/GenBank/DDBJ databases">
        <title>Sorangium comparison.</title>
        <authorList>
            <person name="Zaburannyi N."/>
            <person name="Bunk B."/>
            <person name="Overmann J."/>
            <person name="Mueller R."/>
        </authorList>
    </citation>
    <scope>NUCLEOTIDE SEQUENCE [LARGE SCALE GENOMIC DNA]</scope>
    <source>
        <strain evidence="7 8">So ceGT47</strain>
    </source>
</reference>
<dbReference type="InterPro" id="IPR006158">
    <property type="entry name" value="Cobalamin-bd"/>
</dbReference>
<dbReference type="InterPro" id="IPR006638">
    <property type="entry name" value="Elp3/MiaA/NifB-like_rSAM"/>
</dbReference>
<accession>A0A4P2PXF9</accession>
<dbReference type="Pfam" id="PF02310">
    <property type="entry name" value="B12-binding"/>
    <property type="match status" value="1"/>
</dbReference>
<feature type="domain" description="B12-binding" evidence="6">
    <location>
        <begin position="29"/>
        <end position="166"/>
    </location>
</feature>
<evidence type="ECO:0000256" key="4">
    <source>
        <dbReference type="ARBA" id="ARBA00023004"/>
    </source>
</evidence>
<name>A0A4P2PXF9_SORCE</name>
<keyword evidence="4" id="KW-0408">Iron</keyword>
<dbReference type="SFLD" id="SFLDS00029">
    <property type="entry name" value="Radical_SAM"/>
    <property type="match status" value="1"/>
</dbReference>
<gene>
    <name evidence="7" type="ORF">SOCEGT47_020410</name>
</gene>
<dbReference type="PANTHER" id="PTHR43409">
    <property type="entry name" value="ANAEROBIC MAGNESIUM-PROTOPORPHYRIN IX MONOMETHYL ESTER CYCLASE-RELATED"/>
    <property type="match status" value="1"/>
</dbReference>
<dbReference type="GO" id="GO:0051536">
    <property type="term" value="F:iron-sulfur cluster binding"/>
    <property type="evidence" value="ECO:0007669"/>
    <property type="project" value="UniProtKB-KW"/>
</dbReference>
<evidence type="ECO:0000313" key="8">
    <source>
        <dbReference type="Proteomes" id="UP000295781"/>
    </source>
</evidence>
<dbReference type="InterPro" id="IPR007197">
    <property type="entry name" value="rSAM"/>
</dbReference>
<dbReference type="PROSITE" id="PS51332">
    <property type="entry name" value="B12_BINDING"/>
    <property type="match status" value="1"/>
</dbReference>
<dbReference type="InterPro" id="IPR058240">
    <property type="entry name" value="rSAM_sf"/>
</dbReference>
<dbReference type="CDD" id="cd02068">
    <property type="entry name" value="radical_SAM_B12_BD"/>
    <property type="match status" value="1"/>
</dbReference>
<evidence type="ECO:0000259" key="6">
    <source>
        <dbReference type="PROSITE" id="PS51332"/>
    </source>
</evidence>
<dbReference type="GO" id="GO:0003824">
    <property type="term" value="F:catalytic activity"/>
    <property type="evidence" value="ECO:0007669"/>
    <property type="project" value="InterPro"/>
</dbReference>
<dbReference type="PANTHER" id="PTHR43409:SF7">
    <property type="entry name" value="BLL1977 PROTEIN"/>
    <property type="match status" value="1"/>
</dbReference>
<organism evidence="7 8">
    <name type="scientific">Sorangium cellulosum</name>
    <name type="common">Polyangium cellulosum</name>
    <dbReference type="NCBI Taxonomy" id="56"/>
    <lineage>
        <taxon>Bacteria</taxon>
        <taxon>Pseudomonadati</taxon>
        <taxon>Myxococcota</taxon>
        <taxon>Polyangia</taxon>
        <taxon>Polyangiales</taxon>
        <taxon>Polyangiaceae</taxon>
        <taxon>Sorangium</taxon>
    </lineage>
</organism>
<dbReference type="Proteomes" id="UP000295781">
    <property type="component" value="Chromosome"/>
</dbReference>